<evidence type="ECO:0000256" key="8">
    <source>
        <dbReference type="ARBA" id="ARBA00052101"/>
    </source>
</evidence>
<dbReference type="HAMAP" id="MF_00186">
    <property type="entry name" value="Glycerol_kin"/>
    <property type="match status" value="1"/>
</dbReference>
<dbReference type="InterPro" id="IPR018485">
    <property type="entry name" value="FGGY_C"/>
</dbReference>
<reference evidence="15 16" key="1">
    <citation type="submission" date="2019-10" db="EMBL/GenBank/DDBJ databases">
        <title>The Genome Sequence of Clostridium tarantellae Isolated from Fish Brain.</title>
        <authorList>
            <person name="Bano L."/>
            <person name="Kiel M."/>
            <person name="Sales G."/>
            <person name="Doxey A.C."/>
            <person name="Mansfield M.J."/>
            <person name="Schiavone M."/>
            <person name="Rossetto O."/>
            <person name="Pirazzini M."/>
            <person name="Dobrindt U."/>
            <person name="Montecucco C."/>
        </authorList>
    </citation>
    <scope>NUCLEOTIDE SEQUENCE [LARGE SCALE GENOMIC DNA]</scope>
    <source>
        <strain evidence="15 16">DSM 3997</strain>
    </source>
</reference>
<evidence type="ECO:0000256" key="4">
    <source>
        <dbReference type="ARBA" id="ARBA00022741"/>
    </source>
</evidence>
<feature type="binding site" evidence="11">
    <location>
        <position position="12"/>
    </location>
    <ligand>
        <name>sn-glycerol 3-phosphate</name>
        <dbReference type="ChEBI" id="CHEBI:57597"/>
    </ligand>
</feature>
<feature type="binding site" evidence="11">
    <location>
        <position position="409"/>
    </location>
    <ligand>
        <name>ADP</name>
        <dbReference type="ChEBI" id="CHEBI:456216"/>
    </ligand>
</feature>
<dbReference type="GO" id="GO:0006072">
    <property type="term" value="P:glycerol-3-phosphate metabolic process"/>
    <property type="evidence" value="ECO:0007669"/>
    <property type="project" value="InterPro"/>
</dbReference>
<name>A0A6I1ML78_9CLOT</name>
<dbReference type="FunFam" id="3.30.420.40:FF:000008">
    <property type="entry name" value="Glycerol kinase"/>
    <property type="match status" value="1"/>
</dbReference>
<feature type="binding site" evidence="11">
    <location>
        <position position="14"/>
    </location>
    <ligand>
        <name>ATP</name>
        <dbReference type="ChEBI" id="CHEBI:30616"/>
    </ligand>
</feature>
<dbReference type="GO" id="GO:0005829">
    <property type="term" value="C:cytosol"/>
    <property type="evidence" value="ECO:0007669"/>
    <property type="project" value="TreeGrafter"/>
</dbReference>
<dbReference type="NCBIfam" id="NF000756">
    <property type="entry name" value="PRK00047.1"/>
    <property type="match status" value="1"/>
</dbReference>
<comment type="caution">
    <text evidence="15">The sequence shown here is derived from an EMBL/GenBank/DDBJ whole genome shotgun (WGS) entry which is preliminary data.</text>
</comment>
<dbReference type="InterPro" id="IPR018484">
    <property type="entry name" value="FGGY_N"/>
</dbReference>
<evidence type="ECO:0000256" key="11">
    <source>
        <dbReference type="HAMAP-Rule" id="MF_00186"/>
    </source>
</evidence>
<evidence type="ECO:0000313" key="16">
    <source>
        <dbReference type="Proteomes" id="UP000430345"/>
    </source>
</evidence>
<feature type="binding site" evidence="11">
    <location>
        <position position="413"/>
    </location>
    <ligand>
        <name>ADP</name>
        <dbReference type="ChEBI" id="CHEBI:456216"/>
    </ligand>
</feature>
<feature type="binding site" evidence="11">
    <location>
        <position position="82"/>
    </location>
    <ligand>
        <name>sn-glycerol 3-phosphate</name>
        <dbReference type="ChEBI" id="CHEBI:57597"/>
    </ligand>
</feature>
<comment type="function">
    <text evidence="9 11">Key enzyme in the regulation of glycerol uptake and metabolism. Catalyzes the phosphorylation of glycerol to yield sn-glycerol 3-phosphate.</text>
</comment>
<evidence type="ECO:0000256" key="1">
    <source>
        <dbReference type="ARBA" id="ARBA00005190"/>
    </source>
</evidence>
<sequence length="492" mass="55353">MKKLIMALDQGTTSSRCILFDRDGKVVSIAQKEFSQYYPKPGWVEQDGMEIWSTQYGVAIEAIAKVGVTLDDIHCIGIANQRETTLIWDKKTGSPIYNALVWQCRRTAEYCDELKSLGYEQIIKEKTGLRLDAYFSASKIKWLLDNVKDARKKAESGELLFGTIDTWILWNLTKGKVHATDYTNASRTLLFNINTLKWDNELLKIFNIPKSILPEVYPSAYTFGKVDSSILGKEIIISGMAGDQQASLFGQACFKEGSIKNTYGTGCFMLMNTGRKRIDSKSGLLTTIAWGIENDVFYALEGSIFVAGAAIKWLKDDMRMIKSPQETEMYARRVENTNGVYFVPAFVGLGAPYWDPYARGILMGLTRSAKKEHVVRSVLESLAYQTYDIVKAMEKDSKIKLTELKVDGGVSVNDFLMKFQADILNTTVSVPLISETTALGAAYLAGIGANYWCNSEEIEKSFNIRKRFNGTMECEERINLINGWHDAVKRCR</sequence>
<keyword evidence="7 11" id="KW-0067">ATP-binding</keyword>
<dbReference type="InterPro" id="IPR000577">
    <property type="entry name" value="Carb_kinase_FGGY"/>
</dbReference>
<feature type="binding site" evidence="11">
    <location>
        <position position="409"/>
    </location>
    <ligand>
        <name>ATP</name>
        <dbReference type="ChEBI" id="CHEBI:30616"/>
    </ligand>
</feature>
<dbReference type="InterPro" id="IPR005999">
    <property type="entry name" value="Glycerol_kin"/>
</dbReference>
<comment type="catalytic activity">
    <reaction evidence="8 11">
        <text>glycerol + ATP = sn-glycerol 3-phosphate + ADP + H(+)</text>
        <dbReference type="Rhea" id="RHEA:21644"/>
        <dbReference type="ChEBI" id="CHEBI:15378"/>
        <dbReference type="ChEBI" id="CHEBI:17754"/>
        <dbReference type="ChEBI" id="CHEBI:30616"/>
        <dbReference type="ChEBI" id="CHEBI:57597"/>
        <dbReference type="ChEBI" id="CHEBI:456216"/>
        <dbReference type="EC" id="2.7.1.30"/>
    </reaction>
</comment>
<keyword evidence="6 11" id="KW-0319">Glycerol metabolism</keyword>
<feature type="binding site" evidence="11">
    <location>
        <position position="134"/>
    </location>
    <ligand>
        <name>sn-glycerol 3-phosphate</name>
        <dbReference type="ChEBI" id="CHEBI:57597"/>
    </ligand>
</feature>
<dbReference type="SUPFAM" id="SSF53067">
    <property type="entry name" value="Actin-like ATPase domain"/>
    <property type="match status" value="2"/>
</dbReference>
<feature type="binding site" evidence="11">
    <location>
        <position position="308"/>
    </location>
    <ligand>
        <name>ADP</name>
        <dbReference type="ChEBI" id="CHEBI:456216"/>
    </ligand>
</feature>
<dbReference type="PANTHER" id="PTHR10196:SF69">
    <property type="entry name" value="GLYCEROL KINASE"/>
    <property type="match status" value="1"/>
</dbReference>
<comment type="caution">
    <text evidence="11">Lacks conserved residue(s) required for the propagation of feature annotation.</text>
</comment>
<dbReference type="RefSeq" id="WP_152889518.1">
    <property type="nucleotide sequence ID" value="NZ_WHJC01000100.1"/>
</dbReference>
<dbReference type="OrthoDB" id="9805576at2"/>
<feature type="domain" description="Carbohydrate kinase FGGY N-terminal" evidence="13">
    <location>
        <begin position="5"/>
        <end position="250"/>
    </location>
</feature>
<feature type="domain" description="Carbohydrate kinase FGGY C-terminal" evidence="14">
    <location>
        <begin position="261"/>
        <end position="448"/>
    </location>
</feature>
<dbReference type="FunFam" id="3.30.420.40:FF:000007">
    <property type="entry name" value="Glycerol kinase"/>
    <property type="match status" value="1"/>
</dbReference>
<feature type="binding site" evidence="11">
    <location>
        <position position="13"/>
    </location>
    <ligand>
        <name>ATP</name>
        <dbReference type="ChEBI" id="CHEBI:30616"/>
    </ligand>
</feature>
<keyword evidence="5 11" id="KW-0418">Kinase</keyword>
<dbReference type="CDD" id="cd07786">
    <property type="entry name" value="FGGY_EcGK_like"/>
    <property type="match status" value="1"/>
</dbReference>
<feature type="binding site" evidence="11">
    <location>
        <position position="243"/>
    </location>
    <ligand>
        <name>sn-glycerol 3-phosphate</name>
        <dbReference type="ChEBI" id="CHEBI:57597"/>
    </ligand>
</feature>
<comment type="subunit">
    <text evidence="10 11">Homotetramer and homodimer (in equilibrium).</text>
</comment>
<dbReference type="GO" id="GO:0019563">
    <property type="term" value="P:glycerol catabolic process"/>
    <property type="evidence" value="ECO:0007669"/>
    <property type="project" value="UniProtKB-UniRule"/>
</dbReference>
<dbReference type="GO" id="GO:0004370">
    <property type="term" value="F:glycerol kinase activity"/>
    <property type="evidence" value="ECO:0007669"/>
    <property type="project" value="UniProtKB-UniRule"/>
</dbReference>
<comment type="pathway">
    <text evidence="1 11">Polyol metabolism; glycerol degradation via glycerol kinase pathway; sn-glycerol 3-phosphate from glycerol: step 1/1.</text>
</comment>
<dbReference type="InterPro" id="IPR018483">
    <property type="entry name" value="Carb_kinase_FGGY_CS"/>
</dbReference>
<dbReference type="Gene3D" id="3.30.420.40">
    <property type="match status" value="2"/>
</dbReference>
<evidence type="ECO:0000256" key="12">
    <source>
        <dbReference type="RuleBase" id="RU003733"/>
    </source>
</evidence>
<feature type="binding site" evidence="11">
    <location>
        <position position="265"/>
    </location>
    <ligand>
        <name>ATP</name>
        <dbReference type="ChEBI" id="CHEBI:30616"/>
    </ligand>
</feature>
<dbReference type="PIRSF" id="PIRSF000538">
    <property type="entry name" value="GlpK"/>
    <property type="match status" value="1"/>
</dbReference>
<dbReference type="NCBIfam" id="TIGR01311">
    <property type="entry name" value="glycerol_kin"/>
    <property type="match status" value="1"/>
</dbReference>
<feature type="binding site" evidence="11">
    <location>
        <position position="12"/>
    </location>
    <ligand>
        <name>ATP</name>
        <dbReference type="ChEBI" id="CHEBI:30616"/>
    </ligand>
</feature>
<feature type="binding site" evidence="11">
    <location>
        <position position="83"/>
    </location>
    <ligand>
        <name>glycerol</name>
        <dbReference type="ChEBI" id="CHEBI:17754"/>
    </ligand>
</feature>
<dbReference type="PROSITE" id="PS00445">
    <property type="entry name" value="FGGY_KINASES_2"/>
    <property type="match status" value="1"/>
</dbReference>
<feature type="binding site" evidence="11">
    <location>
        <position position="243"/>
    </location>
    <ligand>
        <name>glycerol</name>
        <dbReference type="ChEBI" id="CHEBI:17754"/>
    </ligand>
</feature>
<feature type="binding site" evidence="11">
    <location>
        <position position="82"/>
    </location>
    <ligand>
        <name>glycerol</name>
        <dbReference type="ChEBI" id="CHEBI:17754"/>
    </ligand>
</feature>
<evidence type="ECO:0000259" key="13">
    <source>
        <dbReference type="Pfam" id="PF00370"/>
    </source>
</evidence>
<gene>
    <name evidence="11 15" type="primary">glpK</name>
    <name evidence="15" type="ORF">GBZ86_08185</name>
</gene>
<protein>
    <recommendedName>
        <fullName evidence="11">Glycerol kinase</fullName>
        <ecNumber evidence="11">2.7.1.30</ecNumber>
    </recommendedName>
    <alternativeName>
        <fullName evidence="11">ATP:glycerol 3-phosphotransferase</fullName>
    </alternativeName>
    <alternativeName>
        <fullName evidence="11">Glycerokinase</fullName>
        <shortName evidence="11">GK</shortName>
    </alternativeName>
</protein>
<feature type="binding site" evidence="11">
    <location>
        <position position="16"/>
    </location>
    <ligand>
        <name>ADP</name>
        <dbReference type="ChEBI" id="CHEBI:456216"/>
    </ligand>
</feature>
<dbReference type="AlphaFoldDB" id="A0A6I1ML78"/>
<dbReference type="InterPro" id="IPR043129">
    <property type="entry name" value="ATPase_NBD"/>
</dbReference>
<dbReference type="UniPathway" id="UPA00618">
    <property type="reaction ID" value="UER00672"/>
</dbReference>
<dbReference type="PANTHER" id="PTHR10196">
    <property type="entry name" value="SUGAR KINASE"/>
    <property type="match status" value="1"/>
</dbReference>
<evidence type="ECO:0000256" key="2">
    <source>
        <dbReference type="ARBA" id="ARBA00009156"/>
    </source>
</evidence>
<dbReference type="PROSITE" id="PS00933">
    <property type="entry name" value="FGGY_KINASES_1"/>
    <property type="match status" value="1"/>
</dbReference>
<evidence type="ECO:0000259" key="14">
    <source>
        <dbReference type="Pfam" id="PF02782"/>
    </source>
</evidence>
<keyword evidence="16" id="KW-1185">Reference proteome</keyword>
<evidence type="ECO:0000256" key="10">
    <source>
        <dbReference type="ARBA" id="ARBA00063665"/>
    </source>
</evidence>
<evidence type="ECO:0000256" key="9">
    <source>
        <dbReference type="ARBA" id="ARBA00054633"/>
    </source>
</evidence>
<feature type="binding site" evidence="11">
    <location>
        <position position="308"/>
    </location>
    <ligand>
        <name>ATP</name>
        <dbReference type="ChEBI" id="CHEBI:30616"/>
    </ligand>
</feature>
<dbReference type="EC" id="2.7.1.30" evidence="11"/>
<dbReference type="Pfam" id="PF02782">
    <property type="entry name" value="FGGY_C"/>
    <property type="match status" value="1"/>
</dbReference>
<comment type="similarity">
    <text evidence="2 11 12">Belongs to the FGGY kinase family.</text>
</comment>
<feature type="binding site" evidence="11">
    <location>
        <position position="12"/>
    </location>
    <ligand>
        <name>ADP</name>
        <dbReference type="ChEBI" id="CHEBI:456216"/>
    </ligand>
</feature>
<accession>A0A6I1ML78</accession>
<dbReference type="EMBL" id="WHJC01000100">
    <property type="protein sequence ID" value="MPQ43734.1"/>
    <property type="molecule type" value="Genomic_DNA"/>
</dbReference>
<evidence type="ECO:0000256" key="7">
    <source>
        <dbReference type="ARBA" id="ARBA00022840"/>
    </source>
</evidence>
<feature type="binding site" evidence="11">
    <location>
        <position position="134"/>
    </location>
    <ligand>
        <name>glycerol</name>
        <dbReference type="ChEBI" id="CHEBI:17754"/>
    </ligand>
</feature>
<comment type="activity regulation">
    <text evidence="11">Activated by phosphorylation and inhibited by fructose 1,6-bisphosphate (FBP).</text>
</comment>
<feature type="binding site" evidence="11">
    <location>
        <position position="244"/>
    </location>
    <ligand>
        <name>glycerol</name>
        <dbReference type="ChEBI" id="CHEBI:17754"/>
    </ligand>
</feature>
<dbReference type="Proteomes" id="UP000430345">
    <property type="component" value="Unassembled WGS sequence"/>
</dbReference>
<proteinExistence type="inferred from homology"/>
<dbReference type="GO" id="GO:0005524">
    <property type="term" value="F:ATP binding"/>
    <property type="evidence" value="ECO:0007669"/>
    <property type="project" value="UniProtKB-UniRule"/>
</dbReference>
<keyword evidence="4 11" id="KW-0547">Nucleotide-binding</keyword>
<evidence type="ECO:0000256" key="3">
    <source>
        <dbReference type="ARBA" id="ARBA00022679"/>
    </source>
</evidence>
<evidence type="ECO:0000256" key="5">
    <source>
        <dbReference type="ARBA" id="ARBA00022777"/>
    </source>
</evidence>
<organism evidence="15 16">
    <name type="scientific">Clostridium tarantellae</name>
    <dbReference type="NCBI Taxonomy" id="39493"/>
    <lineage>
        <taxon>Bacteria</taxon>
        <taxon>Bacillati</taxon>
        <taxon>Bacillota</taxon>
        <taxon>Clostridia</taxon>
        <taxon>Eubacteriales</taxon>
        <taxon>Clostridiaceae</taxon>
        <taxon>Clostridium</taxon>
    </lineage>
</organism>
<keyword evidence="3 11" id="KW-0808">Transferase</keyword>
<feature type="binding site" evidence="11">
    <location>
        <position position="83"/>
    </location>
    <ligand>
        <name>sn-glycerol 3-phosphate</name>
        <dbReference type="ChEBI" id="CHEBI:57597"/>
    </ligand>
</feature>
<dbReference type="Pfam" id="PF00370">
    <property type="entry name" value="FGGY_N"/>
    <property type="match status" value="1"/>
</dbReference>
<feature type="binding site" evidence="11">
    <location>
        <position position="265"/>
    </location>
    <ligand>
        <name>ADP</name>
        <dbReference type="ChEBI" id="CHEBI:456216"/>
    </ligand>
</feature>
<evidence type="ECO:0000256" key="6">
    <source>
        <dbReference type="ARBA" id="ARBA00022798"/>
    </source>
</evidence>
<evidence type="ECO:0000313" key="15">
    <source>
        <dbReference type="EMBL" id="MPQ43734.1"/>
    </source>
</evidence>